<dbReference type="GO" id="GO:0003712">
    <property type="term" value="F:transcription coregulator activity"/>
    <property type="evidence" value="ECO:0007669"/>
    <property type="project" value="InterPro"/>
</dbReference>
<feature type="compositionally biased region" description="Polar residues" evidence="1">
    <location>
        <begin position="138"/>
        <end position="151"/>
    </location>
</feature>
<dbReference type="OrthoDB" id="4047468at2759"/>
<dbReference type="GeneID" id="62194489"/>
<dbReference type="EMBL" id="CP064812">
    <property type="protein sequence ID" value="QPG73774.1"/>
    <property type="molecule type" value="Genomic_DNA"/>
</dbReference>
<keyword evidence="3" id="KW-1185">Reference proteome</keyword>
<evidence type="ECO:0000313" key="3">
    <source>
        <dbReference type="Proteomes" id="UP000662931"/>
    </source>
</evidence>
<dbReference type="RefSeq" id="XP_038777339.1">
    <property type="nucleotide sequence ID" value="XM_038921411.1"/>
</dbReference>
<feature type="compositionally biased region" description="Polar residues" evidence="1">
    <location>
        <begin position="161"/>
        <end position="171"/>
    </location>
</feature>
<feature type="compositionally biased region" description="Polar residues" evidence="1">
    <location>
        <begin position="1"/>
        <end position="12"/>
    </location>
</feature>
<feature type="compositionally biased region" description="Acidic residues" evidence="1">
    <location>
        <begin position="372"/>
        <end position="414"/>
    </location>
</feature>
<protein>
    <recommendedName>
        <fullName evidence="4">Protein IFH1</fullName>
    </recommendedName>
</protein>
<gene>
    <name evidence="2" type="ORF">FOA43_001088</name>
</gene>
<accession>A0A875S379</accession>
<dbReference type="Proteomes" id="UP000662931">
    <property type="component" value="Chromosome 1"/>
</dbReference>
<dbReference type="AlphaFoldDB" id="A0A875S379"/>
<feature type="compositionally biased region" description="Basic residues" evidence="1">
    <location>
        <begin position="700"/>
        <end position="712"/>
    </location>
</feature>
<feature type="region of interest" description="Disordered" evidence="1">
    <location>
        <begin position="451"/>
        <end position="477"/>
    </location>
</feature>
<organism evidence="2 3">
    <name type="scientific">Eeniella nana</name>
    <name type="common">Yeast</name>
    <name type="synonym">Brettanomyces nanus</name>
    <dbReference type="NCBI Taxonomy" id="13502"/>
    <lineage>
        <taxon>Eukaryota</taxon>
        <taxon>Fungi</taxon>
        <taxon>Dikarya</taxon>
        <taxon>Ascomycota</taxon>
        <taxon>Saccharomycotina</taxon>
        <taxon>Pichiomycetes</taxon>
        <taxon>Pichiales</taxon>
        <taxon>Pichiaceae</taxon>
        <taxon>Brettanomyces</taxon>
    </lineage>
</organism>
<proteinExistence type="predicted"/>
<dbReference type="Pfam" id="PF10380">
    <property type="entry name" value="CRF1"/>
    <property type="match status" value="1"/>
</dbReference>
<feature type="region of interest" description="Disordered" evidence="1">
    <location>
        <begin position="1"/>
        <end position="112"/>
    </location>
</feature>
<reference evidence="2" key="1">
    <citation type="submission" date="2020-10" db="EMBL/GenBank/DDBJ databases">
        <authorList>
            <person name="Roach M.J.R."/>
        </authorList>
    </citation>
    <scope>NUCLEOTIDE SEQUENCE</scope>
    <source>
        <strain evidence="2">CBS 1945</strain>
    </source>
</reference>
<dbReference type="PANTHER" id="PTHR28057:SF1">
    <property type="entry name" value="PROTEIN IFH1-RELATED"/>
    <property type="match status" value="1"/>
</dbReference>
<dbReference type="InterPro" id="IPR018837">
    <property type="entry name" value="TF_CRF1/IFH1"/>
</dbReference>
<dbReference type="KEGG" id="bnn:FOA43_001088"/>
<name>A0A875S379_EENNA</name>
<evidence type="ECO:0000313" key="2">
    <source>
        <dbReference type="EMBL" id="QPG73774.1"/>
    </source>
</evidence>
<feature type="region of interest" description="Disordered" evidence="1">
    <location>
        <begin position="363"/>
        <end position="417"/>
    </location>
</feature>
<sequence>MSNSVRRSSSNKGGIIQEKRNSQGNGKGPMRGEGVLSAQRDRRFSIISADDDDDDDVSEESGDDDNSEEYRNRMIFDKAQREVDAIIGSNSERSYPDSSSNFSSDDDDDDNVDFVELTKLKRARAMKAAKRIRYGRNAQKNISKQVPTFDQSIDPKDEVSDSNPELVNGGSSELEVAIPVEEQELDDSLVDAVILEEEKRLPELYESSSTALTSDENCKESVRNPDDLIDLGFDFEFVQKKSEEPILPNPIEQLTNEDLGEAVQELPQVEAKVSDEPVTLVVPKIDETELNSDADYDFDPDELIQALQNDDDELELLGNSDEDYNNFLRAGNIDISSDADGSTNLRGSYLTKEETQAMVKELENKESITDGYVDEVGDGDNDKDNDDEEEEEEEEENYAAGEDNDDDDDDDDSLDILGFRDIFGGDKLPRGSLYVPQSALFSGDEEVDVLSDDENEDFSSDNGDDDDVDNNDSEDDTNLLHYFFSSSSSESEADETTMSAEGENRIQEEAAQTDSEVTDEDTNLRPKSIHMLGSKRAKEVLSSSKNNFRAPKLGTFLVSRFKKPFGIIDGYSTRFLYPKGSKLSVLKGTLAPLDNTKGLTKEQRQLLQQKTQKQAQVGGSRMNPSVSIDELLNISEFEDDAKVVDNEGSNNSRWDSFFSKKRVPLTAFRNRGLLNNGIANNYADATRKYTFQTDSSMVRGPHRHRHHRHHHRCTEDHNDGTLLKKKLGSKLKVETKNSKNPKGSKNSKNSKNSKKIGFRKDSDFGDEFVIGVKEPLKLKKGSKKRMGRKSIVEAQAEGYRATKSGLFNEDVLNDVESLLMDIGAAEDYNVLFSTEK</sequence>
<dbReference type="GO" id="GO:0060962">
    <property type="term" value="P:regulation of ribosomal protein gene transcription by RNA polymerase II"/>
    <property type="evidence" value="ECO:0007669"/>
    <property type="project" value="InterPro"/>
</dbReference>
<feature type="compositionally biased region" description="Basic and acidic residues" evidence="1">
    <location>
        <begin position="68"/>
        <end position="84"/>
    </location>
</feature>
<feature type="region of interest" description="Disordered" evidence="1">
    <location>
        <begin position="136"/>
        <end position="171"/>
    </location>
</feature>
<feature type="compositionally biased region" description="Acidic residues" evidence="1">
    <location>
        <begin position="49"/>
        <end position="67"/>
    </location>
</feature>
<feature type="compositionally biased region" description="Low complexity" evidence="1">
    <location>
        <begin position="738"/>
        <end position="750"/>
    </location>
</feature>
<dbReference type="PANTHER" id="PTHR28057">
    <property type="entry name" value="PROTEIN IFH1-RELATED"/>
    <property type="match status" value="1"/>
</dbReference>
<evidence type="ECO:0008006" key="4">
    <source>
        <dbReference type="Google" id="ProtNLM"/>
    </source>
</evidence>
<feature type="region of interest" description="Disordered" evidence="1">
    <location>
        <begin position="697"/>
        <end position="758"/>
    </location>
</feature>
<evidence type="ECO:0000256" key="1">
    <source>
        <dbReference type="SAM" id="MobiDB-lite"/>
    </source>
</evidence>